<comment type="caution">
    <text evidence="4">The sequence shown here is derived from an EMBL/GenBank/DDBJ whole genome shotgun (WGS) entry which is preliminary data.</text>
</comment>
<dbReference type="Proteomes" id="UP000618733">
    <property type="component" value="Unassembled WGS sequence"/>
</dbReference>
<reference evidence="4" key="1">
    <citation type="submission" date="2020-12" db="EMBL/GenBank/DDBJ databases">
        <title>Leucobacter sp. CAS2, isolated from Chromium sludge.</title>
        <authorList>
            <person name="Xu Z."/>
        </authorList>
    </citation>
    <scope>NUCLEOTIDE SEQUENCE</scope>
    <source>
        <strain evidence="4">CSA2</strain>
    </source>
</reference>
<evidence type="ECO:0000313" key="4">
    <source>
        <dbReference type="EMBL" id="MBK0422349.1"/>
    </source>
</evidence>
<keyword evidence="2" id="KW-0732">Signal</keyword>
<dbReference type="Gene3D" id="2.70.70.10">
    <property type="entry name" value="Glucose Permease (Domain IIA)"/>
    <property type="match status" value="1"/>
</dbReference>
<accession>A0A934QEX8</accession>
<dbReference type="RefSeq" id="WP_200132544.1">
    <property type="nucleotide sequence ID" value="NZ_JAEHOI010000009.1"/>
</dbReference>
<name>A0A934QEX8_9MICO</name>
<feature type="domain" description="M23ase beta-sheet core" evidence="3">
    <location>
        <begin position="137"/>
        <end position="252"/>
    </location>
</feature>
<protein>
    <submittedName>
        <fullName evidence="4">M23 family metallopeptidase</fullName>
    </submittedName>
</protein>
<dbReference type="CDD" id="cd12797">
    <property type="entry name" value="M23_peptidase"/>
    <property type="match status" value="1"/>
</dbReference>
<evidence type="ECO:0000313" key="5">
    <source>
        <dbReference type="Proteomes" id="UP000618733"/>
    </source>
</evidence>
<feature type="signal peptide" evidence="2">
    <location>
        <begin position="1"/>
        <end position="19"/>
    </location>
</feature>
<dbReference type="AlphaFoldDB" id="A0A934QEX8"/>
<feature type="region of interest" description="Disordered" evidence="1">
    <location>
        <begin position="229"/>
        <end position="263"/>
    </location>
</feature>
<dbReference type="InterPro" id="IPR011055">
    <property type="entry name" value="Dup_hybrid_motif"/>
</dbReference>
<evidence type="ECO:0000256" key="2">
    <source>
        <dbReference type="SAM" id="SignalP"/>
    </source>
</evidence>
<dbReference type="EMBL" id="JAEHOI010000009">
    <property type="protein sequence ID" value="MBK0422349.1"/>
    <property type="molecule type" value="Genomic_DNA"/>
</dbReference>
<proteinExistence type="predicted"/>
<sequence>MSAPVLLGCAAAVVCAGMAAIGASQGFVVHARTAAAADAAALAAADAASGWAPGNPCGLAAEIAQSNGTDVVACRTSLPELRAEVELHAGWPFAFITARARAGVPGLVAEILDRGRNAGWVWPSDVRAITQDHHDGYAIDLAVGADGALRSPAAGVVVSVGLDPGGVPGPCVEHPDWWHGPNYSVLIRHVANGRAVFSSHNHIEPGSPEALGIAPGVRVRAGQQVARAGMSGCTSGPHSHFTIASGPRNTNPDIDPFTLLGRP</sequence>
<dbReference type="SUPFAM" id="SSF51261">
    <property type="entry name" value="Duplicated hybrid motif"/>
    <property type="match status" value="1"/>
</dbReference>
<organism evidence="4 5">
    <name type="scientific">Leucobacter edaphi</name>
    <dbReference type="NCBI Taxonomy" id="2796472"/>
    <lineage>
        <taxon>Bacteria</taxon>
        <taxon>Bacillati</taxon>
        <taxon>Actinomycetota</taxon>
        <taxon>Actinomycetes</taxon>
        <taxon>Micrococcales</taxon>
        <taxon>Microbacteriaceae</taxon>
        <taxon>Leucobacter</taxon>
    </lineage>
</organism>
<evidence type="ECO:0000256" key="1">
    <source>
        <dbReference type="SAM" id="MobiDB-lite"/>
    </source>
</evidence>
<feature type="chain" id="PRO_5039630744" evidence="2">
    <location>
        <begin position="20"/>
        <end position="263"/>
    </location>
</feature>
<keyword evidence="5" id="KW-1185">Reference proteome</keyword>
<dbReference type="InterPro" id="IPR016047">
    <property type="entry name" value="M23ase_b-sheet_dom"/>
</dbReference>
<evidence type="ECO:0000259" key="3">
    <source>
        <dbReference type="Pfam" id="PF01551"/>
    </source>
</evidence>
<gene>
    <name evidence="4" type="ORF">JD292_09715</name>
</gene>
<dbReference type="Pfam" id="PF01551">
    <property type="entry name" value="Peptidase_M23"/>
    <property type="match status" value="1"/>
</dbReference>